<reference evidence="1 2" key="1">
    <citation type="submission" date="2021-06" db="EMBL/GenBank/DDBJ databases">
        <authorList>
            <person name="Kallberg Y."/>
            <person name="Tangrot J."/>
            <person name="Rosling A."/>
        </authorList>
    </citation>
    <scope>NUCLEOTIDE SEQUENCE [LARGE SCALE GENOMIC DNA]</scope>
    <source>
        <strain evidence="1 2">120-4 pot B 10/14</strain>
    </source>
</reference>
<keyword evidence="2" id="KW-1185">Reference proteome</keyword>
<accession>A0ABN7USH6</accession>
<name>A0ABN7USH6_GIGMA</name>
<sequence length="357" mass="40753">MILSNNQITHPSSNNEIQLIIQASNNIKTQSSNSEIIQSDNSIQLSNSSVIIDLDEQTTISTNEQIFAPPYIGQVFESWESTDNYLNDYAWQKNFVIIKTRNDRDPPPNQHKLIATYSKAAKYLNSELYSSKERWAKAYTTKFFTAGISSTSHVESENSVIKNVLQAHPSLCELAAILDHNELPSNEPEKEEYDTQQIHLNFLLADLTSNEINKKKYIEFDDRWYKNEKMQELCLDEQPYIMNDGTAQLKNGHLPCPSLFPMHQITKIRGDNVFSPETFNLAQKAVQSAVETGGESLCRLKKYLNNWFAEEKRLIVDNDNNKENFDLSQVEDPIERQHRGSLRLSGSGGVGMKKQIV</sequence>
<organism evidence="1 2">
    <name type="scientific">Gigaspora margarita</name>
    <dbReference type="NCBI Taxonomy" id="4874"/>
    <lineage>
        <taxon>Eukaryota</taxon>
        <taxon>Fungi</taxon>
        <taxon>Fungi incertae sedis</taxon>
        <taxon>Mucoromycota</taxon>
        <taxon>Glomeromycotina</taxon>
        <taxon>Glomeromycetes</taxon>
        <taxon>Diversisporales</taxon>
        <taxon>Gigasporaceae</taxon>
        <taxon>Gigaspora</taxon>
    </lineage>
</organism>
<evidence type="ECO:0000313" key="2">
    <source>
        <dbReference type="Proteomes" id="UP000789901"/>
    </source>
</evidence>
<protein>
    <submittedName>
        <fullName evidence="1">38574_t:CDS:1</fullName>
    </submittedName>
</protein>
<dbReference type="PANTHER" id="PTHR47718:SF17">
    <property type="entry name" value="PROTEIN FAR1-RELATED SEQUENCE 5-LIKE"/>
    <property type="match status" value="1"/>
</dbReference>
<dbReference type="PANTHER" id="PTHR47718">
    <property type="entry name" value="OS01G0519700 PROTEIN"/>
    <property type="match status" value="1"/>
</dbReference>
<gene>
    <name evidence="1" type="ORF">GMARGA_LOCUS9828</name>
</gene>
<dbReference type="EMBL" id="CAJVQB010005368">
    <property type="protein sequence ID" value="CAG8659939.1"/>
    <property type="molecule type" value="Genomic_DNA"/>
</dbReference>
<evidence type="ECO:0000313" key="1">
    <source>
        <dbReference type="EMBL" id="CAG8659939.1"/>
    </source>
</evidence>
<comment type="caution">
    <text evidence="1">The sequence shown here is derived from an EMBL/GenBank/DDBJ whole genome shotgun (WGS) entry which is preliminary data.</text>
</comment>
<dbReference type="Proteomes" id="UP000789901">
    <property type="component" value="Unassembled WGS sequence"/>
</dbReference>
<proteinExistence type="predicted"/>